<keyword evidence="7 10" id="KW-0067">ATP-binding</keyword>
<dbReference type="InterPro" id="IPR014729">
    <property type="entry name" value="Rossmann-like_a/b/a_fold"/>
</dbReference>
<comment type="function">
    <text evidence="1 10">Catalyzes the reversible adenylation of nicotinate mononucleotide (NaMN) to nicotinic acid adenine dinucleotide (NaAD).</text>
</comment>
<comment type="caution">
    <text evidence="12">The sequence shown here is derived from an EMBL/GenBank/DDBJ whole genome shotgun (WGS) entry which is preliminary data.</text>
</comment>
<dbReference type="RefSeq" id="WP_389363601.1">
    <property type="nucleotide sequence ID" value="NZ_JBIACK010000014.1"/>
</dbReference>
<comment type="similarity">
    <text evidence="10">Belongs to the NadD family.</text>
</comment>
<comment type="pathway">
    <text evidence="2 10">Cofactor biosynthesis; NAD(+) biosynthesis; deamido-NAD(+) from nicotinate D-ribonucleotide: step 1/1.</text>
</comment>
<dbReference type="Pfam" id="PF01467">
    <property type="entry name" value="CTP_transf_like"/>
    <property type="match status" value="1"/>
</dbReference>
<gene>
    <name evidence="10" type="primary">nadD</name>
    <name evidence="12" type="ORF">ACFYKX_21915</name>
</gene>
<evidence type="ECO:0000313" key="13">
    <source>
        <dbReference type="Proteomes" id="UP001601059"/>
    </source>
</evidence>
<dbReference type="Proteomes" id="UP001601059">
    <property type="component" value="Unassembled WGS sequence"/>
</dbReference>
<evidence type="ECO:0000313" key="12">
    <source>
        <dbReference type="EMBL" id="MFE8703240.1"/>
    </source>
</evidence>
<accession>A0ABW6KG43</accession>
<evidence type="ECO:0000256" key="2">
    <source>
        <dbReference type="ARBA" id="ARBA00005019"/>
    </source>
</evidence>
<dbReference type="NCBIfam" id="TIGR00125">
    <property type="entry name" value="cyt_tran_rel"/>
    <property type="match status" value="1"/>
</dbReference>
<dbReference type="NCBIfam" id="NF000840">
    <property type="entry name" value="PRK00071.1-3"/>
    <property type="match status" value="1"/>
</dbReference>
<dbReference type="GO" id="GO:0004515">
    <property type="term" value="F:nicotinate-nucleotide adenylyltransferase activity"/>
    <property type="evidence" value="ECO:0007669"/>
    <property type="project" value="UniProtKB-EC"/>
</dbReference>
<feature type="domain" description="Cytidyltransferase-like" evidence="11">
    <location>
        <begin position="6"/>
        <end position="162"/>
    </location>
</feature>
<keyword evidence="13" id="KW-1185">Reference proteome</keyword>
<reference evidence="12 13" key="1">
    <citation type="submission" date="2024-08" db="EMBL/GenBank/DDBJ databases">
        <title>Two novel Cytobacillus novel species.</title>
        <authorList>
            <person name="Liu G."/>
        </authorList>
    </citation>
    <scope>NUCLEOTIDE SEQUENCE [LARGE SCALE GENOMIC DNA]</scope>
    <source>
        <strain evidence="12 13">FJAT-54145</strain>
    </source>
</reference>
<sequence>MKKVGILGGTFDPPHHGHLLIANEVLCQFHLDEIWFLPNQDPPHKEKSESLKNEDRLNMLKLAIKGHPNFIIQPIELNRPGRSYTFDTMMELTNEYKNHRFYFIIGADMIEYLPKWYKVDELLKLVKFIGVNRPNFQKETTYPILSADIPEFSVSSSIIRNRFKEGKTVRYLLPDPVIHYIKEKQLYGT</sequence>
<dbReference type="EMBL" id="JBIACK010000014">
    <property type="protein sequence ID" value="MFE8703240.1"/>
    <property type="molecule type" value="Genomic_DNA"/>
</dbReference>
<evidence type="ECO:0000259" key="11">
    <source>
        <dbReference type="Pfam" id="PF01467"/>
    </source>
</evidence>
<keyword evidence="6 10" id="KW-0547">Nucleotide-binding</keyword>
<keyword evidence="4 10" id="KW-0808">Transferase</keyword>
<evidence type="ECO:0000256" key="9">
    <source>
        <dbReference type="ARBA" id="ARBA00048721"/>
    </source>
</evidence>
<dbReference type="HAMAP" id="MF_00244">
    <property type="entry name" value="NaMN_adenylyltr"/>
    <property type="match status" value="1"/>
</dbReference>
<keyword evidence="3 10" id="KW-0662">Pyridine nucleotide biosynthesis</keyword>
<keyword evidence="5 10" id="KW-0548">Nucleotidyltransferase</keyword>
<evidence type="ECO:0000256" key="3">
    <source>
        <dbReference type="ARBA" id="ARBA00022642"/>
    </source>
</evidence>
<dbReference type="PANTHER" id="PTHR39321:SF3">
    <property type="entry name" value="PHOSPHOPANTETHEINE ADENYLYLTRANSFERASE"/>
    <property type="match status" value="1"/>
</dbReference>
<evidence type="ECO:0000256" key="6">
    <source>
        <dbReference type="ARBA" id="ARBA00022741"/>
    </source>
</evidence>
<name>A0ABW6KG43_9BACI</name>
<dbReference type="PANTHER" id="PTHR39321">
    <property type="entry name" value="NICOTINATE-NUCLEOTIDE ADENYLYLTRANSFERASE-RELATED"/>
    <property type="match status" value="1"/>
</dbReference>
<organism evidence="12 13">
    <name type="scientific">Cytobacillus spartinae</name>
    <dbReference type="NCBI Taxonomy" id="3299023"/>
    <lineage>
        <taxon>Bacteria</taxon>
        <taxon>Bacillati</taxon>
        <taxon>Bacillota</taxon>
        <taxon>Bacilli</taxon>
        <taxon>Bacillales</taxon>
        <taxon>Bacillaceae</taxon>
        <taxon>Cytobacillus</taxon>
    </lineage>
</organism>
<evidence type="ECO:0000256" key="5">
    <source>
        <dbReference type="ARBA" id="ARBA00022695"/>
    </source>
</evidence>
<evidence type="ECO:0000256" key="4">
    <source>
        <dbReference type="ARBA" id="ARBA00022679"/>
    </source>
</evidence>
<protein>
    <recommendedName>
        <fullName evidence="10">Probable nicotinate-nucleotide adenylyltransferase</fullName>
        <ecNumber evidence="10">2.7.7.18</ecNumber>
    </recommendedName>
    <alternativeName>
        <fullName evidence="10">Deamido-NAD(+) diphosphorylase</fullName>
    </alternativeName>
    <alternativeName>
        <fullName evidence="10">Deamido-NAD(+) pyrophosphorylase</fullName>
    </alternativeName>
    <alternativeName>
        <fullName evidence="10">Nicotinate mononucleotide adenylyltransferase</fullName>
        <shortName evidence="10">NaMN adenylyltransferase</shortName>
    </alternativeName>
</protein>
<evidence type="ECO:0000256" key="10">
    <source>
        <dbReference type="HAMAP-Rule" id="MF_00244"/>
    </source>
</evidence>
<evidence type="ECO:0000256" key="7">
    <source>
        <dbReference type="ARBA" id="ARBA00022840"/>
    </source>
</evidence>
<dbReference type="SUPFAM" id="SSF52374">
    <property type="entry name" value="Nucleotidylyl transferase"/>
    <property type="match status" value="1"/>
</dbReference>
<dbReference type="InterPro" id="IPR004821">
    <property type="entry name" value="Cyt_trans-like"/>
</dbReference>
<dbReference type="CDD" id="cd02165">
    <property type="entry name" value="NMNAT"/>
    <property type="match status" value="1"/>
</dbReference>
<dbReference type="Gene3D" id="3.40.50.620">
    <property type="entry name" value="HUPs"/>
    <property type="match status" value="1"/>
</dbReference>
<dbReference type="NCBIfam" id="NF000841">
    <property type="entry name" value="PRK00071.1-4"/>
    <property type="match status" value="1"/>
</dbReference>
<comment type="catalytic activity">
    <reaction evidence="9 10">
        <text>nicotinate beta-D-ribonucleotide + ATP + H(+) = deamido-NAD(+) + diphosphate</text>
        <dbReference type="Rhea" id="RHEA:22860"/>
        <dbReference type="ChEBI" id="CHEBI:15378"/>
        <dbReference type="ChEBI" id="CHEBI:30616"/>
        <dbReference type="ChEBI" id="CHEBI:33019"/>
        <dbReference type="ChEBI" id="CHEBI:57502"/>
        <dbReference type="ChEBI" id="CHEBI:58437"/>
        <dbReference type="EC" id="2.7.7.18"/>
    </reaction>
</comment>
<dbReference type="InterPro" id="IPR005248">
    <property type="entry name" value="NadD/NMNAT"/>
</dbReference>
<dbReference type="EC" id="2.7.7.18" evidence="10"/>
<keyword evidence="8 10" id="KW-0520">NAD</keyword>
<evidence type="ECO:0000256" key="8">
    <source>
        <dbReference type="ARBA" id="ARBA00023027"/>
    </source>
</evidence>
<evidence type="ECO:0000256" key="1">
    <source>
        <dbReference type="ARBA" id="ARBA00002324"/>
    </source>
</evidence>
<dbReference type="NCBIfam" id="TIGR00482">
    <property type="entry name" value="nicotinate (nicotinamide) nucleotide adenylyltransferase"/>
    <property type="match status" value="1"/>
</dbReference>
<proteinExistence type="inferred from homology"/>